<feature type="transmembrane region" description="Helical" evidence="6">
    <location>
        <begin position="533"/>
        <end position="552"/>
    </location>
</feature>
<dbReference type="Gene3D" id="1.20.1250.20">
    <property type="entry name" value="MFS general substrate transporter like domains"/>
    <property type="match status" value="2"/>
</dbReference>
<sequence>MFLMTFTYVNPLATGPPQWRCADAADAACEALLQRQQLAFDGLGRMPNADVVAATAAGPVERLEGFCDLSPSRYVWLSPETSFAAEYNLVCGRQWQASLLETLFFAGFMAGNGVFGALADRHGRRATLAACAAATAALTALAASPLVPQGPGAAAGSGGGPVLGYWLHLVVRTCSGVAAAGQALGAYVLATELVGPAWRGAAGMLTQTFFILGEFLLVGLSLAAPPWRRLSVAVALCCGGVLLLVPLAHAALLWVARVNGVSPPPALEVSEAGEVLLTGGRHLHRDTAGAEPLLRGAAEGYGGGPWALAPASPSASPPRRPESSVGGGGGGGGGGRVGRGSEKERLLGAPPPMGAAGRDGSKEEGTGMGGASAAAAEEEEEEAPLPSSAAAVAMIVAAAVAADAGDGWHRRAGHVGTAPARPHTHPPHPTSPSPSTSSPPPPPSLPPPPLPEASPLPAASLLTALAHPVTRRLLLSTCLVLFAVSVAYFGVTLALGSLVGGSLHANFALTAAAELPGYLALAASTDRLGRRAAIGGGTALAGVALLACAFTAGGPAQIAFAMLGKLGCSGAWAVGLTFASELFPTCLRSAALSLASQSGDLGGLVTPALLLLSPSSGPLRRLPFAVMGGLALAAVAAVARLPETRGMPQLDTFPQLLDWLAAQRPAGHSAGKRGDRSGSGSSGSGRGRMGRRRGSTERKTGSGGGDGAGSGGEWDPERCVLLAQTPFGGAEDRGSGDAGRSSGSFVIVHRPRGSRELGDEDFGSRGGGGCEGNGWRGAGGAVSAAQPAPLRAASLELTAGARGAPRPDRCGTLPPAPWGRPPGPVLSCD</sequence>
<dbReference type="GO" id="GO:0016020">
    <property type="term" value="C:membrane"/>
    <property type="evidence" value="ECO:0007669"/>
    <property type="project" value="UniProtKB-SubCell"/>
</dbReference>
<feature type="compositionally biased region" description="Pro residues" evidence="5">
    <location>
        <begin position="427"/>
        <end position="452"/>
    </location>
</feature>
<comment type="caution">
    <text evidence="7">The sequence shown here is derived from an EMBL/GenBank/DDBJ whole genome shotgun (WGS) entry which is preliminary data.</text>
</comment>
<name>A0A150G964_GONPE</name>
<feature type="transmembrane region" description="Helical" evidence="6">
    <location>
        <begin position="166"/>
        <end position="190"/>
    </location>
</feature>
<feature type="compositionally biased region" description="Gly residues" evidence="5">
    <location>
        <begin position="325"/>
        <end position="338"/>
    </location>
</feature>
<dbReference type="SUPFAM" id="SSF103473">
    <property type="entry name" value="MFS general substrate transporter"/>
    <property type="match status" value="1"/>
</dbReference>
<organism evidence="7 8">
    <name type="scientific">Gonium pectorale</name>
    <name type="common">Green alga</name>
    <dbReference type="NCBI Taxonomy" id="33097"/>
    <lineage>
        <taxon>Eukaryota</taxon>
        <taxon>Viridiplantae</taxon>
        <taxon>Chlorophyta</taxon>
        <taxon>core chlorophytes</taxon>
        <taxon>Chlorophyceae</taxon>
        <taxon>CS clade</taxon>
        <taxon>Chlamydomonadales</taxon>
        <taxon>Volvocaceae</taxon>
        <taxon>Gonium</taxon>
    </lineage>
</organism>
<feature type="transmembrane region" description="Helical" evidence="6">
    <location>
        <begin position="202"/>
        <end position="224"/>
    </location>
</feature>
<dbReference type="Proteomes" id="UP000075714">
    <property type="component" value="Unassembled WGS sequence"/>
</dbReference>
<feature type="region of interest" description="Disordered" evidence="5">
    <location>
        <begin position="409"/>
        <end position="452"/>
    </location>
</feature>
<keyword evidence="3 6" id="KW-1133">Transmembrane helix</keyword>
<evidence type="ECO:0000256" key="4">
    <source>
        <dbReference type="ARBA" id="ARBA00023136"/>
    </source>
</evidence>
<feature type="compositionally biased region" description="Gly residues" evidence="5">
    <location>
        <begin position="701"/>
        <end position="712"/>
    </location>
</feature>
<feature type="transmembrane region" description="Helical" evidence="6">
    <location>
        <begin position="126"/>
        <end position="146"/>
    </location>
</feature>
<keyword evidence="2 6" id="KW-0812">Transmembrane</keyword>
<evidence type="ECO:0000313" key="7">
    <source>
        <dbReference type="EMBL" id="KXZ46396.1"/>
    </source>
</evidence>
<evidence type="ECO:0000256" key="6">
    <source>
        <dbReference type="SAM" id="Phobius"/>
    </source>
</evidence>
<evidence type="ECO:0000313" key="8">
    <source>
        <dbReference type="Proteomes" id="UP000075714"/>
    </source>
</evidence>
<comment type="subcellular location">
    <subcellularLocation>
        <location evidence="1">Membrane</location>
        <topology evidence="1">Multi-pass membrane protein</topology>
    </subcellularLocation>
</comment>
<reference evidence="8" key="1">
    <citation type="journal article" date="2016" name="Nat. Commun.">
        <title>The Gonium pectorale genome demonstrates co-option of cell cycle regulation during the evolution of multicellularity.</title>
        <authorList>
            <person name="Hanschen E.R."/>
            <person name="Marriage T.N."/>
            <person name="Ferris P.J."/>
            <person name="Hamaji T."/>
            <person name="Toyoda A."/>
            <person name="Fujiyama A."/>
            <person name="Neme R."/>
            <person name="Noguchi H."/>
            <person name="Minakuchi Y."/>
            <person name="Suzuki M."/>
            <person name="Kawai-Toyooka H."/>
            <person name="Smith D.R."/>
            <person name="Sparks H."/>
            <person name="Anderson J."/>
            <person name="Bakaric R."/>
            <person name="Luria V."/>
            <person name="Karger A."/>
            <person name="Kirschner M.W."/>
            <person name="Durand P.M."/>
            <person name="Michod R.E."/>
            <person name="Nozaki H."/>
            <person name="Olson B.J."/>
        </authorList>
    </citation>
    <scope>NUCLEOTIDE SEQUENCE [LARGE SCALE GENOMIC DNA]</scope>
    <source>
        <strain evidence="8">NIES-2863</strain>
    </source>
</reference>
<feature type="region of interest" description="Disordered" evidence="5">
    <location>
        <begin position="799"/>
        <end position="829"/>
    </location>
</feature>
<dbReference type="EMBL" id="LSYV01000045">
    <property type="protein sequence ID" value="KXZ46396.1"/>
    <property type="molecule type" value="Genomic_DNA"/>
</dbReference>
<dbReference type="STRING" id="33097.A0A150G964"/>
<evidence type="ECO:0000256" key="3">
    <source>
        <dbReference type="ARBA" id="ARBA00022989"/>
    </source>
</evidence>
<dbReference type="OrthoDB" id="3936150at2759"/>
<evidence type="ECO:0000256" key="2">
    <source>
        <dbReference type="ARBA" id="ARBA00022692"/>
    </source>
</evidence>
<accession>A0A150G964</accession>
<proteinExistence type="predicted"/>
<evidence type="ECO:0000256" key="5">
    <source>
        <dbReference type="SAM" id="MobiDB-lite"/>
    </source>
</evidence>
<feature type="transmembrane region" description="Helical" evidence="6">
    <location>
        <begin position="503"/>
        <end position="521"/>
    </location>
</feature>
<evidence type="ECO:0008006" key="9">
    <source>
        <dbReference type="Google" id="ProtNLM"/>
    </source>
</evidence>
<dbReference type="InterPro" id="IPR036259">
    <property type="entry name" value="MFS_trans_sf"/>
</dbReference>
<feature type="compositionally biased region" description="Pro residues" evidence="5">
    <location>
        <begin position="814"/>
        <end position="829"/>
    </location>
</feature>
<dbReference type="PANTHER" id="PTHR24064">
    <property type="entry name" value="SOLUTE CARRIER FAMILY 22 MEMBER"/>
    <property type="match status" value="1"/>
</dbReference>
<evidence type="ECO:0000256" key="1">
    <source>
        <dbReference type="ARBA" id="ARBA00004141"/>
    </source>
</evidence>
<gene>
    <name evidence="7" type="ORF">GPECTOR_44g71</name>
</gene>
<feature type="transmembrane region" description="Helical" evidence="6">
    <location>
        <begin position="230"/>
        <end position="255"/>
    </location>
</feature>
<keyword evidence="4 6" id="KW-0472">Membrane</keyword>
<protein>
    <recommendedName>
        <fullName evidence="9">Major facilitator superfamily (MFS) profile domain-containing protein</fullName>
    </recommendedName>
</protein>
<keyword evidence="8" id="KW-1185">Reference proteome</keyword>
<feature type="region of interest" description="Disordered" evidence="5">
    <location>
        <begin position="665"/>
        <end position="715"/>
    </location>
</feature>
<feature type="transmembrane region" description="Helical" evidence="6">
    <location>
        <begin position="102"/>
        <end position="119"/>
    </location>
</feature>
<dbReference type="AlphaFoldDB" id="A0A150G964"/>
<feature type="transmembrane region" description="Helical" evidence="6">
    <location>
        <begin position="473"/>
        <end position="491"/>
    </location>
</feature>
<feature type="region of interest" description="Disordered" evidence="5">
    <location>
        <begin position="305"/>
        <end position="387"/>
    </location>
</feature>